<sequence length="234" mass="26842">METRGSEGLEKPWKKLVSGSRETDDVQDKVRPELLSEDEKTRHANQETQDREPRRSNPIQRNSIFNRTVRRKSKGKPRDAPEQNNTPDPADSLENGQSVNESLTLNSPQSRMSRWRIPIQPDPGAKRTRSQRPPPSLRQQPQKPTSSHRGQLKKYLCWPKDKMYHQGTPVLHSITVEGGLEPRIHPCRLFREHRVEAGDVWGQLICPPSFLTPTAEFEGPLLKFKNSVEGLRSH</sequence>
<evidence type="ECO:0000313" key="2">
    <source>
        <dbReference type="Proteomes" id="UP000245340"/>
    </source>
</evidence>
<name>A0A9B0GB87_ODORO</name>
<evidence type="ECO:0000313" key="3">
    <source>
        <dbReference type="RefSeq" id="XP_004396143.1"/>
    </source>
</evidence>
<feature type="region of interest" description="Disordered" evidence="1">
    <location>
        <begin position="1"/>
        <end position="151"/>
    </location>
</feature>
<feature type="compositionally biased region" description="Polar residues" evidence="1">
    <location>
        <begin position="57"/>
        <end position="66"/>
    </location>
</feature>
<dbReference type="Proteomes" id="UP000245340">
    <property type="component" value="Unplaced"/>
</dbReference>
<reference evidence="3" key="1">
    <citation type="submission" date="2025-08" db="UniProtKB">
        <authorList>
            <consortium name="RefSeq"/>
        </authorList>
    </citation>
    <scope>IDENTIFICATION</scope>
</reference>
<feature type="compositionally biased region" description="Polar residues" evidence="1">
    <location>
        <begin position="94"/>
        <end position="112"/>
    </location>
</feature>
<dbReference type="RefSeq" id="XP_004396143.1">
    <property type="nucleotide sequence ID" value="XM_004396086.1"/>
</dbReference>
<accession>A0A9B0GB87</accession>
<protein>
    <submittedName>
        <fullName evidence="3">Ephexin-1-like</fullName>
    </submittedName>
</protein>
<evidence type="ECO:0000256" key="1">
    <source>
        <dbReference type="SAM" id="MobiDB-lite"/>
    </source>
</evidence>
<keyword evidence="2" id="KW-1185">Reference proteome</keyword>
<proteinExistence type="predicted"/>
<gene>
    <name evidence="3" type="primary">LOC101385665</name>
</gene>
<dbReference type="AlphaFoldDB" id="A0A9B0GB87"/>
<organism evidence="2 3">
    <name type="scientific">Odobenus rosmarus divergens</name>
    <name type="common">Pacific walrus</name>
    <dbReference type="NCBI Taxonomy" id="9708"/>
    <lineage>
        <taxon>Eukaryota</taxon>
        <taxon>Metazoa</taxon>
        <taxon>Chordata</taxon>
        <taxon>Craniata</taxon>
        <taxon>Vertebrata</taxon>
        <taxon>Euteleostomi</taxon>
        <taxon>Mammalia</taxon>
        <taxon>Eutheria</taxon>
        <taxon>Laurasiatheria</taxon>
        <taxon>Carnivora</taxon>
        <taxon>Caniformia</taxon>
        <taxon>Pinnipedia</taxon>
        <taxon>Odobenidae</taxon>
        <taxon>Odobenus</taxon>
    </lineage>
</organism>
<feature type="compositionally biased region" description="Basic and acidic residues" evidence="1">
    <location>
        <begin position="21"/>
        <end position="55"/>
    </location>
</feature>
<feature type="compositionally biased region" description="Basic and acidic residues" evidence="1">
    <location>
        <begin position="1"/>
        <end position="13"/>
    </location>
</feature>